<keyword evidence="3 4" id="KW-0443">Lipid metabolism</keyword>
<organism evidence="7 8">
    <name type="scientific">Armillaria solidipes</name>
    <dbReference type="NCBI Taxonomy" id="1076256"/>
    <lineage>
        <taxon>Eukaryota</taxon>
        <taxon>Fungi</taxon>
        <taxon>Dikarya</taxon>
        <taxon>Basidiomycota</taxon>
        <taxon>Agaricomycotina</taxon>
        <taxon>Agaricomycetes</taxon>
        <taxon>Agaricomycetidae</taxon>
        <taxon>Agaricales</taxon>
        <taxon>Marasmiineae</taxon>
        <taxon>Physalacriaceae</taxon>
        <taxon>Armillaria</taxon>
    </lineage>
</organism>
<evidence type="ECO:0000313" key="7">
    <source>
        <dbReference type="EMBL" id="PBK60311.1"/>
    </source>
</evidence>
<dbReference type="InterPro" id="IPR016035">
    <property type="entry name" value="Acyl_Trfase/lysoPLipase"/>
</dbReference>
<dbReference type="STRING" id="1076256.A0A2H3ANA4"/>
<comment type="caution">
    <text evidence="4">Lacks conserved residue(s) required for the propagation of feature annotation.</text>
</comment>
<dbReference type="GO" id="GO:0019369">
    <property type="term" value="P:arachidonate metabolic process"/>
    <property type="evidence" value="ECO:0007669"/>
    <property type="project" value="TreeGrafter"/>
</dbReference>
<dbReference type="SUPFAM" id="SSF52151">
    <property type="entry name" value="FabD/lysophospholipase-like"/>
    <property type="match status" value="1"/>
</dbReference>
<dbReference type="EMBL" id="KZ293489">
    <property type="protein sequence ID" value="PBK60311.1"/>
    <property type="molecule type" value="Genomic_DNA"/>
</dbReference>
<feature type="active site" description="Proton acceptor" evidence="4">
    <location>
        <position position="234"/>
    </location>
</feature>
<dbReference type="PANTHER" id="PTHR24185">
    <property type="entry name" value="CALCIUM-INDEPENDENT PHOSPHOLIPASE A2-GAMMA"/>
    <property type="match status" value="1"/>
</dbReference>
<dbReference type="AlphaFoldDB" id="A0A2H3ANA4"/>
<dbReference type="GO" id="GO:0016042">
    <property type="term" value="P:lipid catabolic process"/>
    <property type="evidence" value="ECO:0007669"/>
    <property type="project" value="UniProtKB-UniRule"/>
</dbReference>
<reference evidence="8" key="1">
    <citation type="journal article" date="2017" name="Nat. Ecol. Evol.">
        <title>Genome expansion and lineage-specific genetic innovations in the forest pathogenic fungi Armillaria.</title>
        <authorList>
            <person name="Sipos G."/>
            <person name="Prasanna A.N."/>
            <person name="Walter M.C."/>
            <person name="O'Connor E."/>
            <person name="Balint B."/>
            <person name="Krizsan K."/>
            <person name="Kiss B."/>
            <person name="Hess J."/>
            <person name="Varga T."/>
            <person name="Slot J."/>
            <person name="Riley R."/>
            <person name="Boka B."/>
            <person name="Rigling D."/>
            <person name="Barry K."/>
            <person name="Lee J."/>
            <person name="Mihaltcheva S."/>
            <person name="LaButti K."/>
            <person name="Lipzen A."/>
            <person name="Waldron R."/>
            <person name="Moloney N.M."/>
            <person name="Sperisen C."/>
            <person name="Kredics L."/>
            <person name="Vagvoelgyi C."/>
            <person name="Patrignani A."/>
            <person name="Fitzpatrick D."/>
            <person name="Nagy I."/>
            <person name="Doyle S."/>
            <person name="Anderson J.B."/>
            <person name="Grigoriev I.V."/>
            <person name="Gueldener U."/>
            <person name="Muensterkoetter M."/>
            <person name="Nagy L.G."/>
        </authorList>
    </citation>
    <scope>NUCLEOTIDE SEQUENCE [LARGE SCALE GENOMIC DNA]</scope>
    <source>
        <strain evidence="8">28-4</strain>
    </source>
</reference>
<evidence type="ECO:0000256" key="3">
    <source>
        <dbReference type="ARBA" id="ARBA00023098"/>
    </source>
</evidence>
<feature type="short sequence motif" description="GXGXXG" evidence="4">
    <location>
        <begin position="55"/>
        <end position="60"/>
    </location>
</feature>
<dbReference type="PANTHER" id="PTHR24185:SF1">
    <property type="entry name" value="CALCIUM-INDEPENDENT PHOSPHOLIPASE A2-GAMMA"/>
    <property type="match status" value="1"/>
</dbReference>
<keyword evidence="8" id="KW-1185">Reference proteome</keyword>
<evidence type="ECO:0000256" key="4">
    <source>
        <dbReference type="PROSITE-ProRule" id="PRU01161"/>
    </source>
</evidence>
<dbReference type="GO" id="GO:0016020">
    <property type="term" value="C:membrane"/>
    <property type="evidence" value="ECO:0007669"/>
    <property type="project" value="TreeGrafter"/>
</dbReference>
<gene>
    <name evidence="7" type="ORF">ARMSODRAFT_1026709</name>
</gene>
<evidence type="ECO:0000256" key="2">
    <source>
        <dbReference type="ARBA" id="ARBA00022963"/>
    </source>
</evidence>
<dbReference type="Pfam" id="PF01734">
    <property type="entry name" value="Patatin"/>
    <property type="match status" value="1"/>
</dbReference>
<dbReference type="GO" id="GO:0047499">
    <property type="term" value="F:calcium-independent phospholipase A2 activity"/>
    <property type="evidence" value="ECO:0007669"/>
    <property type="project" value="TreeGrafter"/>
</dbReference>
<name>A0A2H3ANA4_9AGAR</name>
<feature type="active site" description="Nucleophile" evidence="4">
    <location>
        <position position="97"/>
    </location>
</feature>
<proteinExistence type="predicted"/>
<sequence length="373" mass="40603">MMLRAGNTKGTLHGTNTDEDAYRTSARTDPGLPMAVNVGPSILSDPPVNLLSLDGGGIRGVSELFILDEIMKRIQLRKNLPNTPKPCEYFDLIGGTSTGGEAKNVHRRSLQSYNKISSVVFSAENRKPFFSDGKFKATTLEKEIKNVVRQAGHSNDQKLLDPDAGPTSKGNAFVCSMTGINLRSPQRFRTYQGLPNQGPDCKIWEAARATTAAPTFFKAIKIAGPGGFGPDYVDAGLGFNNPTKEVRDEAKELFGPNRRIGVLVSIGTGHPGPSGFQQPKGIEKVLPLELIKVLQRITTDCESVADELAKEYGSDESYFRFNVLHGAEGVLLDEWKKMSEVMAHTSSYLRSPEVSRQIDTVVASLCSSLPQTK</sequence>
<dbReference type="GO" id="GO:0046486">
    <property type="term" value="P:glycerolipid metabolic process"/>
    <property type="evidence" value="ECO:0007669"/>
    <property type="project" value="UniProtKB-ARBA"/>
</dbReference>
<dbReference type="InterPro" id="IPR002641">
    <property type="entry name" value="PNPLA_dom"/>
</dbReference>
<feature type="domain" description="PNPLA" evidence="6">
    <location>
        <begin position="51"/>
        <end position="247"/>
    </location>
</feature>
<dbReference type="Proteomes" id="UP000218334">
    <property type="component" value="Unassembled WGS sequence"/>
</dbReference>
<keyword evidence="2 4" id="KW-0442">Lipid degradation</keyword>
<feature type="region of interest" description="Disordered" evidence="5">
    <location>
        <begin position="1"/>
        <end position="30"/>
    </location>
</feature>
<evidence type="ECO:0000313" key="8">
    <source>
        <dbReference type="Proteomes" id="UP000218334"/>
    </source>
</evidence>
<evidence type="ECO:0000256" key="5">
    <source>
        <dbReference type="SAM" id="MobiDB-lite"/>
    </source>
</evidence>
<dbReference type="Gene3D" id="3.40.1090.10">
    <property type="entry name" value="Cytosolic phospholipase A2 catalytic domain"/>
    <property type="match status" value="1"/>
</dbReference>
<evidence type="ECO:0000259" key="6">
    <source>
        <dbReference type="PROSITE" id="PS51635"/>
    </source>
</evidence>
<protein>
    <submittedName>
        <fullName evidence="7">FabD/lysophospholipase-like protein</fullName>
    </submittedName>
</protein>
<dbReference type="PROSITE" id="PS51635">
    <property type="entry name" value="PNPLA"/>
    <property type="match status" value="1"/>
</dbReference>
<keyword evidence="1 4" id="KW-0378">Hydrolase</keyword>
<evidence type="ECO:0000256" key="1">
    <source>
        <dbReference type="ARBA" id="ARBA00022801"/>
    </source>
</evidence>
<feature type="short sequence motif" description="GXSXG" evidence="4">
    <location>
        <begin position="95"/>
        <end position="99"/>
    </location>
</feature>
<accession>A0A2H3ANA4</accession>